<evidence type="ECO:0000313" key="2">
    <source>
        <dbReference type="EMBL" id="MBO8423736.1"/>
    </source>
</evidence>
<name>A0A940DFK4_9FIRM</name>
<dbReference type="AlphaFoldDB" id="A0A940DFK4"/>
<dbReference type="GO" id="GO:0016787">
    <property type="term" value="F:hydrolase activity"/>
    <property type="evidence" value="ECO:0007669"/>
    <property type="project" value="InterPro"/>
</dbReference>
<reference evidence="2" key="2">
    <citation type="journal article" date="2021" name="PeerJ">
        <title>Extensive microbial diversity within the chicken gut microbiome revealed by metagenomics and culture.</title>
        <authorList>
            <person name="Gilroy R."/>
            <person name="Ravi A."/>
            <person name="Getino M."/>
            <person name="Pursley I."/>
            <person name="Horton D.L."/>
            <person name="Alikhan N.F."/>
            <person name="Baker D."/>
            <person name="Gharbi K."/>
            <person name="Hall N."/>
            <person name="Watson M."/>
            <person name="Adriaenssens E.M."/>
            <person name="Foster-Nyarko E."/>
            <person name="Jarju S."/>
            <person name="Secka A."/>
            <person name="Antonio M."/>
            <person name="Oren A."/>
            <person name="Chaudhuri R.R."/>
            <person name="La Ragione R."/>
            <person name="Hildebrand F."/>
            <person name="Pallen M.J."/>
        </authorList>
    </citation>
    <scope>NUCLEOTIDE SEQUENCE</scope>
    <source>
        <strain evidence="2">517</strain>
    </source>
</reference>
<dbReference type="Pfam" id="PF12695">
    <property type="entry name" value="Abhydrolase_5"/>
    <property type="match status" value="1"/>
</dbReference>
<dbReference type="EMBL" id="JADINF010000043">
    <property type="protein sequence ID" value="MBO8423736.1"/>
    <property type="molecule type" value="Genomic_DNA"/>
</dbReference>
<comment type="caution">
    <text evidence="2">The sequence shown here is derived from an EMBL/GenBank/DDBJ whole genome shotgun (WGS) entry which is preliminary data.</text>
</comment>
<feature type="domain" description="Alpha/beta hydrolase fold-5" evidence="1">
    <location>
        <begin position="73"/>
        <end position="218"/>
    </location>
</feature>
<dbReference type="Gene3D" id="3.40.50.1820">
    <property type="entry name" value="alpha/beta hydrolase"/>
    <property type="match status" value="1"/>
</dbReference>
<reference evidence="2" key="1">
    <citation type="submission" date="2020-10" db="EMBL/GenBank/DDBJ databases">
        <authorList>
            <person name="Gilroy R."/>
        </authorList>
    </citation>
    <scope>NUCLEOTIDE SEQUENCE</scope>
    <source>
        <strain evidence="2">517</strain>
    </source>
</reference>
<evidence type="ECO:0000313" key="3">
    <source>
        <dbReference type="Proteomes" id="UP000727857"/>
    </source>
</evidence>
<dbReference type="InterPro" id="IPR029059">
    <property type="entry name" value="AB_hydrolase_5"/>
</dbReference>
<sequence length="253" mass="27925">MSKRLRIVTAIILTITTVSVLAVAFALSVRADRSPAEAKINYEDVMSNSLNVVKTQKDGYLVYAPEGKVEWALLFYVGTAMRADNYDAVMNSLASHGVAVIVSENALADLMYEETEKAFEEYPDAKYFIGGHSQGGGAAIRRAAENLDKTAGVILYSPMIVNDSTRKDKDIPAIYFEAENDRVLTADFKAESASRMNAECKFVYLQGANHMCYGAADFAPFDGENTRPLAEIQDEIALKTLKFVQRAINEYNE</sequence>
<dbReference type="SUPFAM" id="SSF53474">
    <property type="entry name" value="alpha/beta-Hydrolases"/>
    <property type="match status" value="1"/>
</dbReference>
<organism evidence="2 3">
    <name type="scientific">Candidatus Stercoripulliclostridium pullicola</name>
    <dbReference type="NCBI Taxonomy" id="2840953"/>
    <lineage>
        <taxon>Bacteria</taxon>
        <taxon>Bacillati</taxon>
        <taxon>Bacillota</taxon>
        <taxon>Clostridia</taxon>
        <taxon>Eubacteriales</taxon>
        <taxon>Candidatus Stercoripulliclostridium</taxon>
    </lineage>
</organism>
<proteinExistence type="predicted"/>
<accession>A0A940DFK4</accession>
<gene>
    <name evidence="2" type="ORF">IAB16_01750</name>
</gene>
<protein>
    <recommendedName>
        <fullName evidence="1">Alpha/beta hydrolase fold-5 domain-containing protein</fullName>
    </recommendedName>
</protein>
<dbReference type="Proteomes" id="UP000727857">
    <property type="component" value="Unassembled WGS sequence"/>
</dbReference>
<dbReference type="InterPro" id="IPR029058">
    <property type="entry name" value="AB_hydrolase_fold"/>
</dbReference>
<evidence type="ECO:0000259" key="1">
    <source>
        <dbReference type="Pfam" id="PF12695"/>
    </source>
</evidence>